<evidence type="ECO:0000256" key="2">
    <source>
        <dbReference type="SAM" id="Phobius"/>
    </source>
</evidence>
<evidence type="ECO:0000313" key="3">
    <source>
        <dbReference type="EMBL" id="CAG8655176.1"/>
    </source>
</evidence>
<sequence length="67" mass="7000">MLTSSNITQLPTSTQKFGNTISPSSSLSPTAPSDIQNPMVLSVIIGAVIASVLVFCVLLASIIVYFD</sequence>
<evidence type="ECO:0000256" key="1">
    <source>
        <dbReference type="SAM" id="MobiDB-lite"/>
    </source>
</evidence>
<feature type="compositionally biased region" description="Low complexity" evidence="1">
    <location>
        <begin position="22"/>
        <end position="31"/>
    </location>
</feature>
<keyword evidence="2" id="KW-0472">Membrane</keyword>
<keyword evidence="4" id="KW-1185">Reference proteome</keyword>
<evidence type="ECO:0000313" key="4">
    <source>
        <dbReference type="Proteomes" id="UP000789342"/>
    </source>
</evidence>
<reference evidence="3" key="1">
    <citation type="submission" date="2021-06" db="EMBL/GenBank/DDBJ databases">
        <authorList>
            <person name="Kallberg Y."/>
            <person name="Tangrot J."/>
            <person name="Rosling A."/>
        </authorList>
    </citation>
    <scope>NUCLEOTIDE SEQUENCE</scope>
    <source>
        <strain evidence="3">CL551</strain>
    </source>
</reference>
<keyword evidence="2" id="KW-0812">Transmembrane</keyword>
<keyword evidence="2" id="KW-1133">Transmembrane helix</keyword>
<feature type="transmembrane region" description="Helical" evidence="2">
    <location>
        <begin position="39"/>
        <end position="66"/>
    </location>
</feature>
<feature type="non-terminal residue" evidence="3">
    <location>
        <position position="67"/>
    </location>
</feature>
<feature type="compositionally biased region" description="Polar residues" evidence="1">
    <location>
        <begin position="1"/>
        <end position="21"/>
    </location>
</feature>
<gene>
    <name evidence="3" type="ORF">AMORRO_LOCUS10154</name>
</gene>
<comment type="caution">
    <text evidence="3">The sequence shown here is derived from an EMBL/GenBank/DDBJ whole genome shotgun (WGS) entry which is preliminary data.</text>
</comment>
<organism evidence="3 4">
    <name type="scientific">Acaulospora morrowiae</name>
    <dbReference type="NCBI Taxonomy" id="94023"/>
    <lineage>
        <taxon>Eukaryota</taxon>
        <taxon>Fungi</taxon>
        <taxon>Fungi incertae sedis</taxon>
        <taxon>Mucoromycota</taxon>
        <taxon>Glomeromycotina</taxon>
        <taxon>Glomeromycetes</taxon>
        <taxon>Diversisporales</taxon>
        <taxon>Acaulosporaceae</taxon>
        <taxon>Acaulospora</taxon>
    </lineage>
</organism>
<proteinExistence type="predicted"/>
<protein>
    <submittedName>
        <fullName evidence="3">2162_t:CDS:1</fullName>
    </submittedName>
</protein>
<accession>A0A9N9E1M7</accession>
<dbReference type="AlphaFoldDB" id="A0A9N9E1M7"/>
<dbReference type="Proteomes" id="UP000789342">
    <property type="component" value="Unassembled WGS sequence"/>
</dbReference>
<feature type="region of interest" description="Disordered" evidence="1">
    <location>
        <begin position="1"/>
        <end position="31"/>
    </location>
</feature>
<dbReference type="EMBL" id="CAJVPV010010805">
    <property type="protein sequence ID" value="CAG8655176.1"/>
    <property type="molecule type" value="Genomic_DNA"/>
</dbReference>
<name>A0A9N9E1M7_9GLOM</name>